<evidence type="ECO:0000313" key="3">
    <source>
        <dbReference type="Proteomes" id="UP000031121"/>
    </source>
</evidence>
<dbReference type="SUPFAM" id="SSF56281">
    <property type="entry name" value="Metallo-hydrolase/oxidoreductase"/>
    <property type="match status" value="1"/>
</dbReference>
<proteinExistence type="predicted"/>
<dbReference type="InterPro" id="IPR050662">
    <property type="entry name" value="Sec-metab_biosynth-thioest"/>
</dbReference>
<protein>
    <recommendedName>
        <fullName evidence="1">Metallo-beta-lactamase domain-containing protein</fullName>
    </recommendedName>
</protein>
<dbReference type="AlphaFoldDB" id="A0A0A8B260"/>
<sequence>MGSNPDVYLVSVPFPNVITKQTNCYVVRDGDEALLIDTGAPSDESFRALLDTLDELRIDVGSMSLFLTHLHLDHAGLVDRIIGTHQRIYLSEVDFDYMCAAQKNSFHGALAARLRAEGCPPEYADIARSYGMGVKSFDDRGRNLVFVGDGDVIKVGSHRLVVVDVEGHTPGHLALYEPQAGLLFSGDHVLYPMSPGLGFRCDRPRTMARYLSNLDKVNTLGVSLLCHSHGRLRRTFDERVDWLKDHHGQRIEAAAALIAQRPGLTGYEAVRSMRWNTRGKGFSGLLPVQRWVILENGLVVLDHVVGEGLVRREVDEEGAYRYLPPARL</sequence>
<dbReference type="KEGG" id="cbac:JI75_01090"/>
<gene>
    <name evidence="2" type="ORF">JI75_01090</name>
</gene>
<dbReference type="Gene3D" id="3.60.15.10">
    <property type="entry name" value="Ribonuclease Z/Hydroxyacylglutathione hydrolase-like"/>
    <property type="match status" value="1"/>
</dbReference>
<accession>A0A0A8B260</accession>
<dbReference type="SMART" id="SM00849">
    <property type="entry name" value="Lactamase_B"/>
    <property type="match status" value="1"/>
</dbReference>
<organism evidence="2 3">
    <name type="scientific">Berryella intestinalis</name>
    <dbReference type="NCBI Taxonomy" id="1531429"/>
    <lineage>
        <taxon>Bacteria</taxon>
        <taxon>Bacillati</taxon>
        <taxon>Actinomycetota</taxon>
        <taxon>Coriobacteriia</taxon>
        <taxon>Eggerthellales</taxon>
        <taxon>Eggerthellaceae</taxon>
        <taxon>Berryella</taxon>
    </lineage>
</organism>
<evidence type="ECO:0000259" key="1">
    <source>
        <dbReference type="SMART" id="SM00849"/>
    </source>
</evidence>
<dbReference type="HOGENOM" id="CLU_048478_0_0_11"/>
<dbReference type="PANTHER" id="PTHR23131:SF4">
    <property type="entry name" value="METALLO-BETA-LACTAMASE SUPERFAMILY POTEIN"/>
    <property type="match status" value="1"/>
</dbReference>
<dbReference type="InterPro" id="IPR001279">
    <property type="entry name" value="Metallo-B-lactamas"/>
</dbReference>
<dbReference type="InterPro" id="IPR036866">
    <property type="entry name" value="RibonucZ/Hydroxyglut_hydro"/>
</dbReference>
<dbReference type="EMBL" id="CP009302">
    <property type="protein sequence ID" value="AJC11490.1"/>
    <property type="molecule type" value="Genomic_DNA"/>
</dbReference>
<keyword evidence="3" id="KW-1185">Reference proteome</keyword>
<dbReference type="Pfam" id="PF00753">
    <property type="entry name" value="Lactamase_B"/>
    <property type="match status" value="1"/>
</dbReference>
<reference evidence="3" key="1">
    <citation type="submission" date="2014-08" db="EMBL/GenBank/DDBJ databases">
        <title>Coriobacteriaceae sp. complete genome.</title>
        <authorList>
            <person name="Looft T."/>
            <person name="Bayles D.O."/>
            <person name="Stanton T.B."/>
        </authorList>
    </citation>
    <scope>NUCLEOTIDE SEQUENCE [LARGE SCALE GENOMIC DNA]</scope>
    <source>
        <strain evidence="3">68-1-3</strain>
    </source>
</reference>
<dbReference type="STRING" id="1531429.JI75_01090"/>
<dbReference type="PANTHER" id="PTHR23131">
    <property type="entry name" value="ENDORIBONUCLEASE LACTB2"/>
    <property type="match status" value="1"/>
</dbReference>
<feature type="domain" description="Metallo-beta-lactamase" evidence="1">
    <location>
        <begin position="21"/>
        <end position="229"/>
    </location>
</feature>
<name>A0A0A8B260_9ACTN</name>
<reference evidence="2 3" key="2">
    <citation type="journal article" date="2015" name="Genome Announc.">
        <title>Complete Genome Sequence of Coriobacteriaceae Strain 68-1-3, a Novel Mucus-Degrading Isolate from the Swine Intestinal Tract.</title>
        <authorList>
            <person name="Looft T."/>
            <person name="Bayles D.O."/>
            <person name="Alt D.P."/>
            <person name="Stanton T.B."/>
        </authorList>
    </citation>
    <scope>NUCLEOTIDE SEQUENCE [LARGE SCALE GENOMIC DNA]</scope>
    <source>
        <strain evidence="2 3">68-1-3</strain>
    </source>
</reference>
<evidence type="ECO:0000313" key="2">
    <source>
        <dbReference type="EMBL" id="AJC11490.1"/>
    </source>
</evidence>
<dbReference type="Proteomes" id="UP000031121">
    <property type="component" value="Chromosome"/>
</dbReference>